<dbReference type="InterPro" id="IPR005225">
    <property type="entry name" value="Small_GTP-bd"/>
</dbReference>
<keyword evidence="2" id="KW-0547">Nucleotide-binding</keyword>
<gene>
    <name evidence="5" type="primary">RAC3</name>
    <name evidence="5" type="ORF">CR513_52605</name>
</gene>
<dbReference type="Gene3D" id="3.40.50.300">
    <property type="entry name" value="P-loop containing nucleotide triphosphate hydrolases"/>
    <property type="match status" value="1"/>
</dbReference>
<dbReference type="OrthoDB" id="8830751at2759"/>
<comment type="similarity">
    <text evidence="1">Belongs to the small GTPase superfamily. Rho family.</text>
</comment>
<name>A0A371EQR9_MUCPR</name>
<dbReference type="PROSITE" id="PS51420">
    <property type="entry name" value="RHO"/>
    <property type="match status" value="1"/>
</dbReference>
<dbReference type="SMART" id="SM00173">
    <property type="entry name" value="RAS"/>
    <property type="match status" value="1"/>
</dbReference>
<dbReference type="InterPro" id="IPR003578">
    <property type="entry name" value="Small_GTPase_Rho"/>
</dbReference>
<evidence type="ECO:0000256" key="3">
    <source>
        <dbReference type="ARBA" id="ARBA00023134"/>
    </source>
</evidence>
<dbReference type="PANTHER" id="PTHR24072">
    <property type="entry name" value="RHO FAMILY GTPASE"/>
    <property type="match status" value="1"/>
</dbReference>
<reference evidence="5" key="1">
    <citation type="submission" date="2018-05" db="EMBL/GenBank/DDBJ databases">
        <title>Draft genome of Mucuna pruriens seed.</title>
        <authorList>
            <person name="Nnadi N.E."/>
            <person name="Vos R."/>
            <person name="Hasami M.H."/>
            <person name="Devisetty U.K."/>
            <person name="Aguiy J.C."/>
        </authorList>
    </citation>
    <scope>NUCLEOTIDE SEQUENCE [LARGE SCALE GENOMIC DNA]</scope>
    <source>
        <strain evidence="5">JCA_2017</strain>
    </source>
</reference>
<accession>A0A371EQR9</accession>
<dbReference type="Proteomes" id="UP000257109">
    <property type="component" value="Unassembled WGS sequence"/>
</dbReference>
<dbReference type="PROSITE" id="PS51419">
    <property type="entry name" value="RAB"/>
    <property type="match status" value="1"/>
</dbReference>
<dbReference type="GO" id="GO:0005525">
    <property type="term" value="F:GTP binding"/>
    <property type="evidence" value="ECO:0007669"/>
    <property type="project" value="UniProtKB-KW"/>
</dbReference>
<comment type="caution">
    <text evidence="5">The sequence shown here is derived from an EMBL/GenBank/DDBJ whole genome shotgun (WGS) entry which is preliminary data.</text>
</comment>
<evidence type="ECO:0000256" key="2">
    <source>
        <dbReference type="ARBA" id="ARBA00022741"/>
    </source>
</evidence>
<feature type="non-terminal residue" evidence="5">
    <location>
        <position position="1"/>
    </location>
</feature>
<evidence type="ECO:0000256" key="4">
    <source>
        <dbReference type="ARBA" id="ARBA00023288"/>
    </source>
</evidence>
<dbReference type="GO" id="GO:0003924">
    <property type="term" value="F:GTPase activity"/>
    <property type="evidence" value="ECO:0007669"/>
    <property type="project" value="InterPro"/>
</dbReference>
<keyword evidence="3" id="KW-0342">GTP-binding</keyword>
<dbReference type="Pfam" id="PF00071">
    <property type="entry name" value="Ras"/>
    <property type="match status" value="1"/>
</dbReference>
<dbReference type="SUPFAM" id="SSF52540">
    <property type="entry name" value="P-loop containing nucleoside triphosphate hydrolases"/>
    <property type="match status" value="1"/>
</dbReference>
<keyword evidence="4" id="KW-0449">Lipoprotein</keyword>
<evidence type="ECO:0000256" key="1">
    <source>
        <dbReference type="ARBA" id="ARBA00010142"/>
    </source>
</evidence>
<feature type="non-terminal residue" evidence="5">
    <location>
        <position position="168"/>
    </location>
</feature>
<dbReference type="AlphaFoldDB" id="A0A371EQR9"/>
<sequence length="168" mass="19050">CNSIGQEDYNRLRPLSYRGADVFVLAFSLVSRASYENVLKKWIPELQHFAPGIPLVLVGTKLDLREDKHYMADHPGLVPVTTEQGEELRKQIGATYYIECSSKTQQNVKSVFDAAIRMVIKPPQKQNEKRKKKPRGCFLNILFGENAETSSVEGTLFVLNETPHTKEL</sequence>
<dbReference type="STRING" id="157652.A0A371EQR9"/>
<dbReference type="NCBIfam" id="TIGR00231">
    <property type="entry name" value="small_GTP"/>
    <property type="match status" value="1"/>
</dbReference>
<proteinExistence type="inferred from homology"/>
<dbReference type="PRINTS" id="PR00449">
    <property type="entry name" value="RASTRNSFRMNG"/>
</dbReference>
<dbReference type="InterPro" id="IPR027417">
    <property type="entry name" value="P-loop_NTPase"/>
</dbReference>
<dbReference type="GO" id="GO:0007264">
    <property type="term" value="P:small GTPase-mediated signal transduction"/>
    <property type="evidence" value="ECO:0007669"/>
    <property type="project" value="InterPro"/>
</dbReference>
<dbReference type="InterPro" id="IPR001806">
    <property type="entry name" value="Small_GTPase"/>
</dbReference>
<keyword evidence="6" id="KW-1185">Reference proteome</keyword>
<dbReference type="PROSITE" id="PS51421">
    <property type="entry name" value="RAS"/>
    <property type="match status" value="1"/>
</dbReference>
<dbReference type="SMART" id="SM00174">
    <property type="entry name" value="RHO"/>
    <property type="match status" value="1"/>
</dbReference>
<dbReference type="EMBL" id="QJKJ01012556">
    <property type="protein sequence ID" value="RDX68410.1"/>
    <property type="molecule type" value="Genomic_DNA"/>
</dbReference>
<organism evidence="5 6">
    <name type="scientific">Mucuna pruriens</name>
    <name type="common">Velvet bean</name>
    <name type="synonym">Dolichos pruriens</name>
    <dbReference type="NCBI Taxonomy" id="157652"/>
    <lineage>
        <taxon>Eukaryota</taxon>
        <taxon>Viridiplantae</taxon>
        <taxon>Streptophyta</taxon>
        <taxon>Embryophyta</taxon>
        <taxon>Tracheophyta</taxon>
        <taxon>Spermatophyta</taxon>
        <taxon>Magnoliopsida</taxon>
        <taxon>eudicotyledons</taxon>
        <taxon>Gunneridae</taxon>
        <taxon>Pentapetalae</taxon>
        <taxon>rosids</taxon>
        <taxon>fabids</taxon>
        <taxon>Fabales</taxon>
        <taxon>Fabaceae</taxon>
        <taxon>Papilionoideae</taxon>
        <taxon>50 kb inversion clade</taxon>
        <taxon>NPAAA clade</taxon>
        <taxon>indigoferoid/millettioid clade</taxon>
        <taxon>Phaseoleae</taxon>
        <taxon>Mucuna</taxon>
    </lineage>
</organism>
<dbReference type="SMART" id="SM00175">
    <property type="entry name" value="RAB"/>
    <property type="match status" value="1"/>
</dbReference>
<protein>
    <submittedName>
        <fullName evidence="5">Rac-like GTP-binding protein 3</fullName>
    </submittedName>
</protein>
<evidence type="ECO:0000313" key="5">
    <source>
        <dbReference type="EMBL" id="RDX68410.1"/>
    </source>
</evidence>
<evidence type="ECO:0000313" key="6">
    <source>
        <dbReference type="Proteomes" id="UP000257109"/>
    </source>
</evidence>